<feature type="compositionally biased region" description="Pro residues" evidence="1">
    <location>
        <begin position="49"/>
        <end position="64"/>
    </location>
</feature>
<dbReference type="GeneID" id="92181868"/>
<feature type="compositionally biased region" description="Basic and acidic residues" evidence="1">
    <location>
        <begin position="495"/>
        <end position="515"/>
    </location>
</feature>
<evidence type="ECO:0000313" key="3">
    <source>
        <dbReference type="Proteomes" id="UP001388673"/>
    </source>
</evidence>
<feature type="compositionally biased region" description="Basic and acidic residues" evidence="1">
    <location>
        <begin position="116"/>
        <end position="128"/>
    </location>
</feature>
<dbReference type="EMBL" id="JBCAWK010000008">
    <property type="protein sequence ID" value="KAK8850690.1"/>
    <property type="molecule type" value="Genomic_DNA"/>
</dbReference>
<sequence>MQHQDGPGPLHSSSTLPARHSPFLPPSSRTARPSPYPQQRSSIASSAQPFPPPHSQYTPSPSPSMPQHGAESFDSQIPHHTFPHPTPSHAPLRHIPAMGSMRRVDHYQPLPGPKSSESHPRSAEEVFKAAKSQKPPGTASEKIMMALTELGAQLGNQIIALQTDTTSLKNENRCLRDQVHELQLGQRTLATKDEIIEEVAPQLTTSITDTFQPFSDQLDKRLGVLPRAVAELSVAELKDVLKFKPVPTQKEEVKHDCQLLVTLQNHLLSKLEAFEEVGSALNTIKSVPHCLCHIEVWNQAWGSLHQVARKVASHPDPSDHTSQDSLTSVNQSLEEVHAMIDKTSPQPDPSSSVPLSDKQPGDVQAGNNTTNKQNANHMIIKDSEILKTIVVGIDDIKTRLQDLKSRLESASKQSGGLVTPGAGSFQSLTDQYPPDTYQTQPKTPATQLDEHGTYAQVPTPLHTGGYRSKAKPANARDGPSANASSPPVRNADVFGPHDHISQPDRTSRKITEDKSSLSTASTASSRTGSMKKPTNPRPLNKKAKLIPSPDDRPQTRSMSIAMSSPTLPQALSGCSKDEPIVVSSESSGSHTGSSVEIASDRVAADGASQSQQTGDTRNLPFCSDSANHSTPISTPLAAAIAHRIAKASPPVGSGAPAIRSKAGASLRSFALSCHQSSQPHVSAFGPSDKQNSTQERNRSVQGNGSEGMGKRNIDEVDGESEEDEFASPPDYELGFESQVAQ</sequence>
<dbReference type="RefSeq" id="XP_066802121.1">
    <property type="nucleotide sequence ID" value="XM_066947707.1"/>
</dbReference>
<reference evidence="2 3" key="1">
    <citation type="journal article" date="2024" name="bioRxiv">
        <title>Comparative genomics of Cryptococcus and Kwoniella reveals pathogenesis evolution and contrasting karyotype dynamics via intercentromeric recombination or chromosome fusion.</title>
        <authorList>
            <person name="Coelho M.A."/>
            <person name="David-Palma M."/>
            <person name="Shea T."/>
            <person name="Bowers K."/>
            <person name="McGinley-Smith S."/>
            <person name="Mohammad A.W."/>
            <person name="Gnirke A."/>
            <person name="Yurkov A.M."/>
            <person name="Nowrousian M."/>
            <person name="Sun S."/>
            <person name="Cuomo C.A."/>
            <person name="Heitman J."/>
        </authorList>
    </citation>
    <scope>NUCLEOTIDE SEQUENCE [LARGE SCALE GENOMIC DNA]</scope>
    <source>
        <strain evidence="2 3">CBS 13917</strain>
    </source>
</reference>
<feature type="region of interest" description="Disordered" evidence="1">
    <location>
        <begin position="341"/>
        <end position="375"/>
    </location>
</feature>
<feature type="region of interest" description="Disordered" evidence="1">
    <location>
        <begin position="1"/>
        <end position="137"/>
    </location>
</feature>
<name>A0AAW0YXG1_9TREE</name>
<feature type="compositionally biased region" description="Acidic residues" evidence="1">
    <location>
        <begin position="715"/>
        <end position="725"/>
    </location>
</feature>
<feature type="region of interest" description="Disordered" evidence="1">
    <location>
        <begin position="603"/>
        <end position="626"/>
    </location>
</feature>
<accession>A0AAW0YXG1</accession>
<proteinExistence type="predicted"/>
<gene>
    <name evidence="2" type="ORF">IAR55_004610</name>
</gene>
<dbReference type="KEGG" id="kne:92181868"/>
<feature type="region of interest" description="Disordered" evidence="1">
    <location>
        <begin position="675"/>
        <end position="741"/>
    </location>
</feature>
<protein>
    <recommendedName>
        <fullName evidence="4">Actin interacting protein 3 C-terminal domain-containing protein</fullName>
    </recommendedName>
</protein>
<organism evidence="2 3">
    <name type="scientific">Kwoniella newhampshirensis</name>
    <dbReference type="NCBI Taxonomy" id="1651941"/>
    <lineage>
        <taxon>Eukaryota</taxon>
        <taxon>Fungi</taxon>
        <taxon>Dikarya</taxon>
        <taxon>Basidiomycota</taxon>
        <taxon>Agaricomycotina</taxon>
        <taxon>Tremellomycetes</taxon>
        <taxon>Tremellales</taxon>
        <taxon>Cryptococcaceae</taxon>
        <taxon>Kwoniella</taxon>
    </lineage>
</organism>
<feature type="region of interest" description="Disordered" evidence="1">
    <location>
        <begin position="409"/>
        <end position="558"/>
    </location>
</feature>
<feature type="compositionally biased region" description="Polar residues" evidence="1">
    <location>
        <begin position="424"/>
        <end position="446"/>
    </location>
</feature>
<feature type="compositionally biased region" description="Polar residues" evidence="1">
    <location>
        <begin position="27"/>
        <end position="48"/>
    </location>
</feature>
<dbReference type="AlphaFoldDB" id="A0AAW0YXG1"/>
<feature type="compositionally biased region" description="Low complexity" evidence="1">
    <location>
        <begin position="516"/>
        <end position="528"/>
    </location>
</feature>
<evidence type="ECO:0008006" key="4">
    <source>
        <dbReference type="Google" id="ProtNLM"/>
    </source>
</evidence>
<keyword evidence="3" id="KW-1185">Reference proteome</keyword>
<feature type="compositionally biased region" description="Polar residues" evidence="1">
    <location>
        <begin position="607"/>
        <end position="616"/>
    </location>
</feature>
<evidence type="ECO:0000313" key="2">
    <source>
        <dbReference type="EMBL" id="KAK8850690.1"/>
    </source>
</evidence>
<dbReference type="Proteomes" id="UP001388673">
    <property type="component" value="Unassembled WGS sequence"/>
</dbReference>
<evidence type="ECO:0000256" key="1">
    <source>
        <dbReference type="SAM" id="MobiDB-lite"/>
    </source>
</evidence>
<feature type="compositionally biased region" description="Polar residues" evidence="1">
    <location>
        <begin position="688"/>
        <end position="703"/>
    </location>
</feature>
<comment type="caution">
    <text evidence="2">The sequence shown here is derived from an EMBL/GenBank/DDBJ whole genome shotgun (WGS) entry which is preliminary data.</text>
</comment>
<feature type="compositionally biased region" description="Polar residues" evidence="1">
    <location>
        <begin position="365"/>
        <end position="375"/>
    </location>
</feature>
<feature type="compositionally biased region" description="Polar residues" evidence="1">
    <location>
        <begin position="343"/>
        <end position="354"/>
    </location>
</feature>